<organism evidence="1 2">
    <name type="scientific">Hyphomonas adhaerens</name>
    <dbReference type="NCBI Taxonomy" id="81029"/>
    <lineage>
        <taxon>Bacteria</taxon>
        <taxon>Pseudomonadati</taxon>
        <taxon>Pseudomonadota</taxon>
        <taxon>Alphaproteobacteria</taxon>
        <taxon>Hyphomonadales</taxon>
        <taxon>Hyphomonadaceae</taxon>
        <taxon>Hyphomonas</taxon>
    </lineage>
</organism>
<protein>
    <submittedName>
        <fullName evidence="1">Uncharacterized protein</fullName>
    </submittedName>
</protein>
<accession>A0A3B9H3D0</accession>
<dbReference type="RefSeq" id="WP_272992824.1">
    <property type="nucleotide sequence ID" value="NZ_CAJWRG010000003.1"/>
</dbReference>
<gene>
    <name evidence="1" type="ORF">DCG58_18460</name>
</gene>
<evidence type="ECO:0000313" key="2">
    <source>
        <dbReference type="Proteomes" id="UP000259610"/>
    </source>
</evidence>
<dbReference type="Proteomes" id="UP000259610">
    <property type="component" value="Unassembled WGS sequence"/>
</dbReference>
<proteinExistence type="predicted"/>
<comment type="caution">
    <text evidence="1">The sequence shown here is derived from an EMBL/GenBank/DDBJ whole genome shotgun (WGS) entry which is preliminary data.</text>
</comment>
<reference evidence="1 2" key="1">
    <citation type="journal article" date="2018" name="Nat. Biotechnol.">
        <title>A standardized bacterial taxonomy based on genome phylogeny substantially revises the tree of life.</title>
        <authorList>
            <person name="Parks D.H."/>
            <person name="Chuvochina M."/>
            <person name="Waite D.W."/>
            <person name="Rinke C."/>
            <person name="Skarshewski A."/>
            <person name="Chaumeil P.A."/>
            <person name="Hugenholtz P."/>
        </authorList>
    </citation>
    <scope>NUCLEOTIDE SEQUENCE [LARGE SCALE GENOMIC DNA]</scope>
    <source>
        <strain evidence="1">UBA8733</strain>
    </source>
</reference>
<evidence type="ECO:0000313" key="1">
    <source>
        <dbReference type="EMBL" id="HAE29148.1"/>
    </source>
</evidence>
<sequence length="372" mass="41908">MSKPYKKRLALAPPPCWFQQLVFGATKLLTPSEKLPHYKHDLSDLSLQELQVARDSLSNVDHRAIDKTATDFKVWGDADFLQPAIVWHRAALSVVDTVVTPVYLRTVGSLGTLDRNFNSSESLVLFASAACGGFMRIGHTRDGIETSNGAHGIVMMCRVLGEMSAKSFSVALAKELPLKNVLKLAALALCADGCRHIYSTFMELGSFECDQRRDDEYLASMCRREVMSSAIWNLHLALLCMDLVANDFPDRQFSLDVEKQLNESMDDILGEDIAIATSYLLAQIDALNDGVETDKFSRMERFVDRQRLLTWRTFNSLLEELQRLSWIANSSMKKRHKIGALEIPKLKTSLMQRLTMRNSGQILADAWYPLKI</sequence>
<dbReference type="EMBL" id="DMAN01000419">
    <property type="protein sequence ID" value="HAE29148.1"/>
    <property type="molecule type" value="Genomic_DNA"/>
</dbReference>
<name>A0A3B9H3D0_9PROT</name>
<dbReference type="AlphaFoldDB" id="A0A3B9H3D0"/>